<proteinExistence type="inferred from homology"/>
<reference evidence="8" key="1">
    <citation type="submission" date="2016-04" db="EMBL/GenBank/DDBJ databases">
        <authorList>
            <person name="Nguyen H.D."/>
            <person name="Kesanakurti P."/>
            <person name="Cullis J."/>
            <person name="Levesque C.A."/>
            <person name="Hambleton S."/>
        </authorList>
    </citation>
    <scope>NUCLEOTIDE SEQUENCE</scope>
    <source>
        <strain evidence="8">DAOMC 238032</strain>
    </source>
</reference>
<dbReference type="InterPro" id="IPR031968">
    <property type="entry name" value="VASt"/>
</dbReference>
<feature type="compositionally biased region" description="Low complexity" evidence="6">
    <location>
        <begin position="23"/>
        <end position="46"/>
    </location>
</feature>
<dbReference type="CDD" id="cd13220">
    <property type="entry name" value="PH-GRAM_GRAMDC"/>
    <property type="match status" value="1"/>
</dbReference>
<keyword evidence="3 7" id="KW-0812">Transmembrane</keyword>
<evidence type="ECO:0000256" key="6">
    <source>
        <dbReference type="SAM" id="MobiDB-lite"/>
    </source>
</evidence>
<dbReference type="GO" id="GO:0032934">
    <property type="term" value="F:sterol binding"/>
    <property type="evidence" value="ECO:0007669"/>
    <property type="project" value="TreeGrafter"/>
</dbReference>
<dbReference type="PROSITE" id="PS51778">
    <property type="entry name" value="VAST"/>
    <property type="match status" value="1"/>
</dbReference>
<dbReference type="InterPro" id="IPR004182">
    <property type="entry name" value="GRAM"/>
</dbReference>
<feature type="transmembrane region" description="Helical" evidence="7">
    <location>
        <begin position="679"/>
        <end position="698"/>
    </location>
</feature>
<dbReference type="AlphaFoldDB" id="A0A177U319"/>
<keyword evidence="5 7" id="KW-0472">Membrane</keyword>
<feature type="compositionally biased region" description="Polar residues" evidence="6">
    <location>
        <begin position="351"/>
        <end position="360"/>
    </location>
</feature>
<dbReference type="PANTHER" id="PTHR23319:SF4">
    <property type="entry name" value="GRAM DOMAIN CONTAINING 1B, ISOFORM E"/>
    <property type="match status" value="1"/>
</dbReference>
<dbReference type="Gene3D" id="2.30.29.30">
    <property type="entry name" value="Pleckstrin-homology domain (PH domain)/Phosphotyrosine-binding domain (PTB)"/>
    <property type="match status" value="1"/>
</dbReference>
<dbReference type="GO" id="GO:0140268">
    <property type="term" value="C:endoplasmic reticulum-plasma membrane contact site"/>
    <property type="evidence" value="ECO:0007669"/>
    <property type="project" value="TreeGrafter"/>
</dbReference>
<dbReference type="GO" id="GO:0005739">
    <property type="term" value="C:mitochondrion"/>
    <property type="evidence" value="ECO:0007669"/>
    <property type="project" value="TreeGrafter"/>
</dbReference>
<comment type="subcellular location">
    <subcellularLocation>
        <location evidence="1">Membrane</location>
        <topology evidence="1">Single-pass membrane protein</topology>
    </subcellularLocation>
</comment>
<gene>
    <name evidence="8" type="ORF">A4X03_0g4374</name>
</gene>
<name>A0A177U319_9BASI</name>
<dbReference type="InterPro" id="IPR011993">
    <property type="entry name" value="PH-like_dom_sf"/>
</dbReference>
<evidence type="ECO:0000256" key="7">
    <source>
        <dbReference type="SAM" id="Phobius"/>
    </source>
</evidence>
<reference evidence="8" key="2">
    <citation type="journal article" date="2019" name="IMA Fungus">
        <title>Genome sequencing and comparison of five Tilletia species to identify candidate genes for the detection of regulated species infecting wheat.</title>
        <authorList>
            <person name="Nguyen H.D.T."/>
            <person name="Sultana T."/>
            <person name="Kesanakurti P."/>
            <person name="Hambleton S."/>
        </authorList>
    </citation>
    <scope>NUCLEOTIDE SEQUENCE</scope>
    <source>
        <strain evidence="8">DAOMC 238032</strain>
    </source>
</reference>
<protein>
    <submittedName>
        <fullName evidence="8">Uncharacterized protein</fullName>
    </submittedName>
</protein>
<feature type="compositionally biased region" description="Gly residues" evidence="6">
    <location>
        <begin position="377"/>
        <end position="388"/>
    </location>
</feature>
<feature type="compositionally biased region" description="Basic residues" evidence="6">
    <location>
        <begin position="333"/>
        <end position="347"/>
    </location>
</feature>
<dbReference type="GO" id="GO:0120015">
    <property type="term" value="F:sterol transfer activity"/>
    <property type="evidence" value="ECO:0007669"/>
    <property type="project" value="TreeGrafter"/>
</dbReference>
<feature type="region of interest" description="Disordered" evidence="6">
    <location>
        <begin position="1"/>
        <end position="66"/>
    </location>
</feature>
<feature type="compositionally biased region" description="Gly residues" evidence="6">
    <location>
        <begin position="627"/>
        <end position="641"/>
    </location>
</feature>
<evidence type="ECO:0000256" key="4">
    <source>
        <dbReference type="ARBA" id="ARBA00022989"/>
    </source>
</evidence>
<dbReference type="PANTHER" id="PTHR23319">
    <property type="entry name" value="GRAM DOMAIN CONTAINING 1B, ISOFORM E"/>
    <property type="match status" value="1"/>
</dbReference>
<dbReference type="SMART" id="SM00568">
    <property type="entry name" value="GRAM"/>
    <property type="match status" value="1"/>
</dbReference>
<comment type="caution">
    <text evidence="8">The sequence shown here is derived from an EMBL/GenBank/DDBJ whole genome shotgun (WGS) entry which is preliminary data.</text>
</comment>
<dbReference type="GO" id="GO:0032366">
    <property type="term" value="P:intracellular sterol transport"/>
    <property type="evidence" value="ECO:0007669"/>
    <property type="project" value="TreeGrafter"/>
</dbReference>
<organism evidence="8 9">
    <name type="scientific">Tilletia caries</name>
    <name type="common">wheat bunt fungus</name>
    <dbReference type="NCBI Taxonomy" id="13290"/>
    <lineage>
        <taxon>Eukaryota</taxon>
        <taxon>Fungi</taxon>
        <taxon>Dikarya</taxon>
        <taxon>Basidiomycota</taxon>
        <taxon>Ustilaginomycotina</taxon>
        <taxon>Exobasidiomycetes</taxon>
        <taxon>Tilletiales</taxon>
        <taxon>Tilletiaceae</taxon>
        <taxon>Tilletia</taxon>
    </lineage>
</organism>
<evidence type="ECO:0000256" key="3">
    <source>
        <dbReference type="ARBA" id="ARBA00022692"/>
    </source>
</evidence>
<accession>A0A177U319</accession>
<sequence length="807" mass="84917">MVTSSSDAPDYSNSSGLAPPGVSTTSTSRRPSSASSHRAFASEAASTPASPIRAPAKRPGMTKQDNNSLAAGLTAAFETALGSTGASFDYAQQLGARTPGTPLPQPVLTPSGIGAIGGLSPSGMGEGLTLDDNEIFPSRWHEGDGMAAPVSPSSNRTANRHDHQYSTVGETPLVTGFAVASTKRNNAFHQMFPNVPEDDFLIEDYACALARDILVQGRVYVSENHLAFNANIFGWVTNVVIPFTDIVSIEKRMTAFVIPNAIQISTLHAKHTFTSFLSRDTAYDLIADIWRLFHPNFRSNFDAMPDFSDDDSVHESEKGDSLADESQDQAGKNTKKLRLKDKLKRAGKSGGDTSRSQTGDDNVAEKDGDGPTSAAGTGSGSGPSGGNGSQSAKKAAHRPTTCSCEKNKEHYPTVVLDNKYPAVPEKMYNLLFSSGFMKDFWNNNQKLMDLQMSDWCPDASSQKTLSRSMSYIKPLTGSFGPKQAKCIITDQTMHVDFDDYVTTLTTTRTPDVPNGGIFATKTRTCFSWAGGNTTKIFVSCTVEWSGRSMIKGIIDKASIDGQRQYYKELNDAIHVYLKEHASEFKEEGDEAVVEDGTGADAGSPVDGAQGDSGEKEGNSGADSKTGDAGGSGGAGGSSGEGGASAAGGMFSTYLDMVTGAVSDGLGMLMDAVSGASPSMLILGTVVVVLLLSNMWALTIREPPAGYRKDGMGGGGGGAGDASSDALAAAMREVLREHFGNGPATPDAGLVDQKRQHQQQERGGSGGGKGKAKAKGSVGDQVDEIKNLMAMINDAESKIAKLKDDIRG</sequence>
<dbReference type="GO" id="GO:0032541">
    <property type="term" value="C:cortical endoplasmic reticulum"/>
    <property type="evidence" value="ECO:0007669"/>
    <property type="project" value="TreeGrafter"/>
</dbReference>
<dbReference type="GO" id="GO:0005789">
    <property type="term" value="C:endoplasmic reticulum membrane"/>
    <property type="evidence" value="ECO:0007669"/>
    <property type="project" value="TreeGrafter"/>
</dbReference>
<dbReference type="InterPro" id="IPR051482">
    <property type="entry name" value="Cholesterol_transport"/>
</dbReference>
<feature type="compositionally biased region" description="Low complexity" evidence="6">
    <location>
        <begin position="1"/>
        <end position="15"/>
    </location>
</feature>
<feature type="region of interest" description="Disordered" evidence="6">
    <location>
        <begin position="308"/>
        <end position="404"/>
    </location>
</feature>
<feature type="region of interest" description="Disordered" evidence="6">
    <location>
        <begin position="586"/>
        <end position="641"/>
    </location>
</feature>
<evidence type="ECO:0000313" key="8">
    <source>
        <dbReference type="EMBL" id="KAE8258458.1"/>
    </source>
</evidence>
<dbReference type="Pfam" id="PF02893">
    <property type="entry name" value="GRAM"/>
    <property type="match status" value="1"/>
</dbReference>
<comment type="similarity">
    <text evidence="2">Belongs to the YSP2 family.</text>
</comment>
<keyword evidence="4 7" id="KW-1133">Transmembrane helix</keyword>
<evidence type="ECO:0000256" key="2">
    <source>
        <dbReference type="ARBA" id="ARBA00006582"/>
    </source>
</evidence>
<dbReference type="Pfam" id="PF16016">
    <property type="entry name" value="VASt"/>
    <property type="match status" value="1"/>
</dbReference>
<dbReference type="EMBL" id="LWDD02000587">
    <property type="protein sequence ID" value="KAE8258458.1"/>
    <property type="molecule type" value="Genomic_DNA"/>
</dbReference>
<feature type="region of interest" description="Disordered" evidence="6">
    <location>
        <begin position="738"/>
        <end position="778"/>
    </location>
</feature>
<feature type="compositionally biased region" description="Basic and acidic residues" evidence="6">
    <location>
        <begin position="311"/>
        <end position="321"/>
    </location>
</feature>
<dbReference type="GO" id="GO:0005886">
    <property type="term" value="C:plasma membrane"/>
    <property type="evidence" value="ECO:0007669"/>
    <property type="project" value="TreeGrafter"/>
</dbReference>
<evidence type="ECO:0000313" key="9">
    <source>
        <dbReference type="Proteomes" id="UP000077671"/>
    </source>
</evidence>
<evidence type="ECO:0000256" key="1">
    <source>
        <dbReference type="ARBA" id="ARBA00004167"/>
    </source>
</evidence>
<dbReference type="Proteomes" id="UP000077671">
    <property type="component" value="Unassembled WGS sequence"/>
</dbReference>
<evidence type="ECO:0000256" key="5">
    <source>
        <dbReference type="ARBA" id="ARBA00023136"/>
    </source>
</evidence>